<evidence type="ECO:0000313" key="2">
    <source>
        <dbReference type="EMBL" id="MBB5348915.1"/>
    </source>
</evidence>
<dbReference type="EMBL" id="JACHEO010000016">
    <property type="protein sequence ID" value="MBB5348915.1"/>
    <property type="molecule type" value="Genomic_DNA"/>
</dbReference>
<gene>
    <name evidence="2" type="ORF">HNQ81_002656</name>
</gene>
<comment type="caution">
    <text evidence="2">The sequence shown here is derived from an EMBL/GenBank/DDBJ whole genome shotgun (WGS) entry which is preliminary data.</text>
</comment>
<dbReference type="Proteomes" id="UP000539642">
    <property type="component" value="Unassembled WGS sequence"/>
</dbReference>
<dbReference type="CDD" id="cd18085">
    <property type="entry name" value="TM1570-like"/>
    <property type="match status" value="1"/>
</dbReference>
<name>A0A840UTB9_9BACT</name>
<feature type="domain" description="tRNA (guanine-N(1)-)-methyltransferase C-terminal" evidence="1">
    <location>
        <begin position="9"/>
        <end position="188"/>
    </location>
</feature>
<dbReference type="Gene3D" id="3.40.1280.10">
    <property type="match status" value="1"/>
</dbReference>
<proteinExistence type="predicted"/>
<dbReference type="InterPro" id="IPR029026">
    <property type="entry name" value="tRNA_m1G_MTases_N"/>
</dbReference>
<dbReference type="RefSeq" id="WP_183351728.1">
    <property type="nucleotide sequence ID" value="NZ_JACHEO010000016.1"/>
</dbReference>
<dbReference type="InterPro" id="IPR019230">
    <property type="entry name" value="RNA_MeTrfase_C_dom"/>
</dbReference>
<evidence type="ECO:0000313" key="3">
    <source>
        <dbReference type="Proteomes" id="UP000539642"/>
    </source>
</evidence>
<dbReference type="Pfam" id="PF09936">
    <property type="entry name" value="Methyltrn_RNA_4"/>
    <property type="match status" value="1"/>
</dbReference>
<keyword evidence="3" id="KW-1185">Reference proteome</keyword>
<protein>
    <recommendedName>
        <fullName evidence="1">tRNA (guanine-N(1)-)-methyltransferase C-terminal domain-containing protein</fullName>
    </recommendedName>
</protein>
<accession>A0A840UTB9</accession>
<organism evidence="2 3">
    <name type="scientific">Desulfoprunum benzoelyticum</name>
    <dbReference type="NCBI Taxonomy" id="1506996"/>
    <lineage>
        <taxon>Bacteria</taxon>
        <taxon>Pseudomonadati</taxon>
        <taxon>Thermodesulfobacteriota</taxon>
        <taxon>Desulfobulbia</taxon>
        <taxon>Desulfobulbales</taxon>
        <taxon>Desulfobulbaceae</taxon>
        <taxon>Desulfoprunum</taxon>
    </lineage>
</organism>
<evidence type="ECO:0000259" key="1">
    <source>
        <dbReference type="Pfam" id="PF09936"/>
    </source>
</evidence>
<sequence length="189" mass="20596">MIAETPFPVSIALVHYPVLNKRGEVIGSAVTNLDVHDIARAARTYGVHRYYITTPYGDQRDFVGDIMSHWREGYGATYNPARKEALEIVRVVDGLQEAIDELTAAYGRRPLVVGTSAQAQDRIIAFADLGQMMAAGRPLLLIFGTAHGLAPEIMATTDAVLPPLKGRTAYNHLSVRSAVAIILDRLLGQ</sequence>
<reference evidence="2 3" key="1">
    <citation type="submission" date="2020-08" db="EMBL/GenBank/DDBJ databases">
        <title>Genomic Encyclopedia of Type Strains, Phase IV (KMG-IV): sequencing the most valuable type-strain genomes for metagenomic binning, comparative biology and taxonomic classification.</title>
        <authorList>
            <person name="Goeker M."/>
        </authorList>
    </citation>
    <scope>NUCLEOTIDE SEQUENCE [LARGE SCALE GENOMIC DNA]</scope>
    <source>
        <strain evidence="2 3">DSM 28570</strain>
    </source>
</reference>
<dbReference type="AlphaFoldDB" id="A0A840UTB9"/>